<evidence type="ECO:0000313" key="3">
    <source>
        <dbReference type="EMBL" id="OGC38991.1"/>
    </source>
</evidence>
<sequence length="210" mass="24789">MKELKLIAVEGVIGVGKTSLAKILADKFHAGTVLEKFEDNPFLENFYADPKKFAFHAQIYFLMSRYRQQREIAQIDLFQSRLISDYLFAKDRIFAEINLGEDEFALYDKIFGLIQKDIPSPDLVLYLQADPELLYRRIKHRDRKFERNIEFDYIKSLGEAYNAFFFHYNQSPVLIINIKGFDFIGNDHDLVYLCNEIRNLKEPRRIVSRS</sequence>
<dbReference type="AlphaFoldDB" id="A0A1F4U282"/>
<dbReference type="Proteomes" id="UP000177025">
    <property type="component" value="Unassembled WGS sequence"/>
</dbReference>
<keyword evidence="3" id="KW-0418">Kinase</keyword>
<dbReference type="SUPFAM" id="SSF52540">
    <property type="entry name" value="P-loop containing nucleoside triphosphate hydrolases"/>
    <property type="match status" value="1"/>
</dbReference>
<dbReference type="GO" id="GO:0005737">
    <property type="term" value="C:cytoplasm"/>
    <property type="evidence" value="ECO:0007669"/>
    <property type="project" value="TreeGrafter"/>
</dbReference>
<feature type="binding site" evidence="1">
    <location>
        <begin position="11"/>
        <end position="19"/>
    </location>
    <ligand>
        <name>ATP</name>
        <dbReference type="ChEBI" id="CHEBI:30616"/>
    </ligand>
</feature>
<protein>
    <submittedName>
        <fullName evidence="3">Deoxyadenosine kinase</fullName>
    </submittedName>
</protein>
<dbReference type="GO" id="GO:0019136">
    <property type="term" value="F:deoxynucleoside kinase activity"/>
    <property type="evidence" value="ECO:0007669"/>
    <property type="project" value="InterPro"/>
</dbReference>
<feature type="binding site" evidence="1">
    <location>
        <begin position="137"/>
        <end position="141"/>
    </location>
    <ligand>
        <name>ATP</name>
        <dbReference type="ChEBI" id="CHEBI:30616"/>
    </ligand>
</feature>
<gene>
    <name evidence="3" type="ORF">A2Y85_07310</name>
</gene>
<dbReference type="CDD" id="cd01673">
    <property type="entry name" value="dNK"/>
    <property type="match status" value="1"/>
</dbReference>
<dbReference type="GO" id="GO:0005524">
    <property type="term" value="F:ATP binding"/>
    <property type="evidence" value="ECO:0007669"/>
    <property type="project" value="UniProtKB-KW"/>
</dbReference>
<dbReference type="Gene3D" id="3.40.50.300">
    <property type="entry name" value="P-loop containing nucleotide triphosphate hydrolases"/>
    <property type="match status" value="1"/>
</dbReference>
<dbReference type="PANTHER" id="PTHR10513">
    <property type="entry name" value="DEOXYNUCLEOSIDE KINASE"/>
    <property type="match status" value="1"/>
</dbReference>
<proteinExistence type="predicted"/>
<dbReference type="InterPro" id="IPR027417">
    <property type="entry name" value="P-loop_NTPase"/>
</dbReference>
<accession>A0A1F4U282</accession>
<keyword evidence="1" id="KW-0067">ATP-binding</keyword>
<dbReference type="InterPro" id="IPR031314">
    <property type="entry name" value="DNK_dom"/>
</dbReference>
<evidence type="ECO:0000313" key="4">
    <source>
        <dbReference type="Proteomes" id="UP000177025"/>
    </source>
</evidence>
<dbReference type="EMBL" id="MEUM01000157">
    <property type="protein sequence ID" value="OGC38991.1"/>
    <property type="molecule type" value="Genomic_DNA"/>
</dbReference>
<organism evidence="3 4">
    <name type="scientific">candidate division WOR-3 bacterium RBG_13_43_14</name>
    <dbReference type="NCBI Taxonomy" id="1802590"/>
    <lineage>
        <taxon>Bacteria</taxon>
        <taxon>Bacteria division WOR-3</taxon>
    </lineage>
</organism>
<dbReference type="PIRSF" id="PIRSF000705">
    <property type="entry name" value="DNK"/>
    <property type="match status" value="1"/>
</dbReference>
<keyword evidence="1" id="KW-0547">Nucleotide-binding</keyword>
<dbReference type="PANTHER" id="PTHR10513:SF46">
    <property type="entry name" value="DEOXYGUANOSINE KINASE"/>
    <property type="match status" value="1"/>
</dbReference>
<feature type="domain" description="Deoxynucleoside kinase" evidence="2">
    <location>
        <begin position="7"/>
        <end position="199"/>
    </location>
</feature>
<reference evidence="3 4" key="1">
    <citation type="journal article" date="2016" name="Nat. Commun.">
        <title>Thousands of microbial genomes shed light on interconnected biogeochemical processes in an aquifer system.</title>
        <authorList>
            <person name="Anantharaman K."/>
            <person name="Brown C.T."/>
            <person name="Hug L.A."/>
            <person name="Sharon I."/>
            <person name="Castelle C.J."/>
            <person name="Probst A.J."/>
            <person name="Thomas B.C."/>
            <person name="Singh A."/>
            <person name="Wilkins M.J."/>
            <person name="Karaoz U."/>
            <person name="Brodie E.L."/>
            <person name="Williams K.H."/>
            <person name="Hubbard S.S."/>
            <person name="Banfield J.F."/>
        </authorList>
    </citation>
    <scope>NUCLEOTIDE SEQUENCE [LARGE SCALE GENOMIC DNA]</scope>
</reference>
<dbReference type="Pfam" id="PF01712">
    <property type="entry name" value="dNK"/>
    <property type="match status" value="1"/>
</dbReference>
<keyword evidence="3" id="KW-0808">Transferase</keyword>
<evidence type="ECO:0000256" key="1">
    <source>
        <dbReference type="PIRSR" id="PIRSR000705-3"/>
    </source>
</evidence>
<name>A0A1F4U282_UNCW3</name>
<dbReference type="InterPro" id="IPR050566">
    <property type="entry name" value="Deoxyribonucleoside_kinase"/>
</dbReference>
<comment type="caution">
    <text evidence="3">The sequence shown here is derived from an EMBL/GenBank/DDBJ whole genome shotgun (WGS) entry which is preliminary data.</text>
</comment>
<dbReference type="InterPro" id="IPR002624">
    <property type="entry name" value="DCK/DGK"/>
</dbReference>
<evidence type="ECO:0000259" key="2">
    <source>
        <dbReference type="Pfam" id="PF01712"/>
    </source>
</evidence>